<name>A0ABP9XQZ3_9FUNG</name>
<evidence type="ECO:0000313" key="2">
    <source>
        <dbReference type="Proteomes" id="UP001476247"/>
    </source>
</evidence>
<accession>A0ABP9XQZ3</accession>
<evidence type="ECO:0000313" key="1">
    <source>
        <dbReference type="EMBL" id="GAA5797226.1"/>
    </source>
</evidence>
<comment type="caution">
    <text evidence="1">The sequence shown here is derived from an EMBL/GenBank/DDBJ whole genome shotgun (WGS) entry which is preliminary data.</text>
</comment>
<gene>
    <name evidence="1" type="ORF">HPULCUR_002606</name>
</gene>
<reference evidence="1 2" key="1">
    <citation type="submission" date="2024-04" db="EMBL/GenBank/DDBJ databases">
        <title>genome sequences of Mucor flavus KT1a and Helicostylum pulchrum KT1b strains isolation_sourced from the surface of a dry-aged beef.</title>
        <authorList>
            <person name="Toyotome T."/>
            <person name="Hosono M."/>
            <person name="Torimaru M."/>
            <person name="Fukuda K."/>
            <person name="Mikami N."/>
        </authorList>
    </citation>
    <scope>NUCLEOTIDE SEQUENCE [LARGE SCALE GENOMIC DNA]</scope>
    <source>
        <strain evidence="1 2">KT1b</strain>
    </source>
</reference>
<organism evidence="1 2">
    <name type="scientific">Helicostylum pulchrum</name>
    <dbReference type="NCBI Taxonomy" id="562976"/>
    <lineage>
        <taxon>Eukaryota</taxon>
        <taxon>Fungi</taxon>
        <taxon>Fungi incertae sedis</taxon>
        <taxon>Mucoromycota</taxon>
        <taxon>Mucoromycotina</taxon>
        <taxon>Mucoromycetes</taxon>
        <taxon>Mucorales</taxon>
        <taxon>Mucorineae</taxon>
        <taxon>Mucoraceae</taxon>
        <taxon>Helicostylum</taxon>
    </lineage>
</organism>
<keyword evidence="2" id="KW-1185">Reference proteome</keyword>
<dbReference type="Proteomes" id="UP001476247">
    <property type="component" value="Unassembled WGS sequence"/>
</dbReference>
<dbReference type="EMBL" id="BAABUJ010000007">
    <property type="protein sequence ID" value="GAA5797226.1"/>
    <property type="molecule type" value="Genomic_DNA"/>
</dbReference>
<proteinExistence type="predicted"/>
<sequence length="183" mass="20593">MISSRKQTDILLQLDDEEDNRKGLASIDTAHHFLNFSRKVTEASSMRKPVDIQLGISCGKDLLFGSPSRMLRRPPFQTNKPSVSSTTPISLTKNDVKEAMNVPLPIKPMHDVTDKESHHKPMQQKMTIKPTNSPLLDRLVADVLNHIESCPQQAAYSDDLDRLKPKLQAYTVTRSPPQIKIVN</sequence>
<protein>
    <submittedName>
        <fullName evidence="1">Uncharacterized protein</fullName>
    </submittedName>
</protein>